<accession>A0A165MFD3</accession>
<dbReference type="Proteomes" id="UP000077266">
    <property type="component" value="Unassembled WGS sequence"/>
</dbReference>
<dbReference type="GO" id="GO:0008270">
    <property type="term" value="F:zinc ion binding"/>
    <property type="evidence" value="ECO:0007669"/>
    <property type="project" value="UniProtKB-KW"/>
</dbReference>
<dbReference type="GO" id="GO:0046983">
    <property type="term" value="F:protein dimerization activity"/>
    <property type="evidence" value="ECO:0007669"/>
    <property type="project" value="InterPro"/>
</dbReference>
<reference evidence="8 9" key="1">
    <citation type="journal article" date="2016" name="Mol. Biol. Evol.">
        <title>Comparative Genomics of Early-Diverging Mushroom-Forming Fungi Provides Insights into the Origins of Lignocellulose Decay Capabilities.</title>
        <authorList>
            <person name="Nagy L.G."/>
            <person name="Riley R."/>
            <person name="Tritt A."/>
            <person name="Adam C."/>
            <person name="Daum C."/>
            <person name="Floudas D."/>
            <person name="Sun H."/>
            <person name="Yadav J.S."/>
            <person name="Pangilinan J."/>
            <person name="Larsson K.H."/>
            <person name="Matsuura K."/>
            <person name="Barry K."/>
            <person name="Labutti K."/>
            <person name="Kuo R."/>
            <person name="Ohm R.A."/>
            <person name="Bhattacharya S.S."/>
            <person name="Shirouzu T."/>
            <person name="Yoshinaga Y."/>
            <person name="Martin F.M."/>
            <person name="Grigoriev I.V."/>
            <person name="Hibbett D.S."/>
        </authorList>
    </citation>
    <scope>NUCLEOTIDE SEQUENCE [LARGE SCALE GENOMIC DNA]</scope>
    <source>
        <strain evidence="8 9">HHB12029</strain>
    </source>
</reference>
<protein>
    <recommendedName>
        <fullName evidence="7">HAT C-terminal dimerisation domain-containing protein</fullName>
    </recommendedName>
</protein>
<organism evidence="8 9">
    <name type="scientific">Exidia glandulosa HHB12029</name>
    <dbReference type="NCBI Taxonomy" id="1314781"/>
    <lineage>
        <taxon>Eukaryota</taxon>
        <taxon>Fungi</taxon>
        <taxon>Dikarya</taxon>
        <taxon>Basidiomycota</taxon>
        <taxon>Agaricomycotina</taxon>
        <taxon>Agaricomycetes</taxon>
        <taxon>Auriculariales</taxon>
        <taxon>Exidiaceae</taxon>
        <taxon>Exidia</taxon>
    </lineage>
</organism>
<keyword evidence="2" id="KW-0479">Metal-binding</keyword>
<comment type="subcellular location">
    <subcellularLocation>
        <location evidence="1">Nucleus</location>
    </subcellularLocation>
</comment>
<keyword evidence="4" id="KW-0862">Zinc</keyword>
<evidence type="ECO:0000256" key="6">
    <source>
        <dbReference type="SAM" id="MobiDB-lite"/>
    </source>
</evidence>
<feature type="region of interest" description="Disordered" evidence="6">
    <location>
        <begin position="827"/>
        <end position="846"/>
    </location>
</feature>
<keyword evidence="9" id="KW-1185">Reference proteome</keyword>
<feature type="compositionally biased region" description="Basic residues" evidence="6">
    <location>
        <begin position="679"/>
        <end position="689"/>
    </location>
</feature>
<keyword evidence="3" id="KW-0863">Zinc-finger</keyword>
<sequence length="846" mass="93251">MGKEKSWAWEHFIKGPLYKTNNTYHEARCRFCINVERATRRESDVAAWQADSAHVRLSDAQIVKAADDAIEAICGKPHLLLRHLRNCDHVPDAIKLRAEPKSKDSSTAAVGSSSASASGSTAAASTNGQPASAPPAKMARQSAFTVTTKARFTPAVQKDFESDVCRLFIANDWSWNGVENPTTEMFFEKWVPGSQLPPRQRLSGSILESEAAKVRENIKTNVSGRFATGQCDGWKNVAKSALIATMITVNFVTYCLHLHDLTAVAKTAECLLGLVLGDIAHASSVYLTTIVAWCSDAGGDSRGMRRLLHAKMPHIICLDCWAHQINLVVGDYLKAQFYWVTVLDEAQDVIKWFNNHSRALSLLRRRQKEAHDAAVSQGQKTRGVLALFLPIVTRWIAHYASAARLLDVGRILRAMAVNEEDEAALIAAAGGKPDAEDKAREIIAIIERKSFWTDLAKVKFELEPLAIAQNVTQGANTRLDHVLVTLGNLFAIYSRDAYSEPVRTAIKASLEKRWAKADQDAFIAAVFLNPLIRDALFNSTNISAPQLYGILKRLYKRVFRTDPSTDMYTAFNDYRMNRGQLSDEAMLVEELRDSAAKEGKGFPILEFWSGAEGKIENGTTQLARLAALVLSIVANSAETERLWSRMGIIHTKLRNRLGAQKVHDTAMIKMDIQREHIARGRLRPRAKRKIGSDNEPAAVAQPSEPVQRASPSLVDAEEAETESALDLATRLQRELDDDDEDEDMDIPAEDTSSSSTTDAPTTPAARRVIVYFGTQRPLKLAELFDYTKTTTTPTAVGLDVFWKAASANLQQELTFYDLLAATNAPHGGNEPGSRAAGSETAPIVLE</sequence>
<evidence type="ECO:0000256" key="5">
    <source>
        <dbReference type="ARBA" id="ARBA00023242"/>
    </source>
</evidence>
<name>A0A165MFD3_EXIGL</name>
<feature type="region of interest" description="Disordered" evidence="6">
    <location>
        <begin position="678"/>
        <end position="723"/>
    </location>
</feature>
<dbReference type="GO" id="GO:0005634">
    <property type="term" value="C:nucleus"/>
    <property type="evidence" value="ECO:0007669"/>
    <property type="project" value="UniProtKB-SubCell"/>
</dbReference>
<dbReference type="SUPFAM" id="SSF53098">
    <property type="entry name" value="Ribonuclease H-like"/>
    <property type="match status" value="1"/>
</dbReference>
<feature type="compositionally biased region" description="Low complexity" evidence="6">
    <location>
        <begin position="105"/>
        <end position="126"/>
    </location>
</feature>
<dbReference type="InterPro" id="IPR008906">
    <property type="entry name" value="HATC_C_dom"/>
</dbReference>
<dbReference type="OrthoDB" id="2423954at2759"/>
<proteinExistence type="predicted"/>
<evidence type="ECO:0000259" key="7">
    <source>
        <dbReference type="Pfam" id="PF05699"/>
    </source>
</evidence>
<dbReference type="InterPro" id="IPR052035">
    <property type="entry name" value="ZnF_BED_domain_contain"/>
</dbReference>
<dbReference type="PANTHER" id="PTHR46481">
    <property type="entry name" value="ZINC FINGER BED DOMAIN-CONTAINING PROTEIN 4"/>
    <property type="match status" value="1"/>
</dbReference>
<feature type="region of interest" description="Disordered" evidence="6">
    <location>
        <begin position="98"/>
        <end position="139"/>
    </location>
</feature>
<dbReference type="PANTHER" id="PTHR46481:SF10">
    <property type="entry name" value="ZINC FINGER BED DOMAIN-CONTAINING PROTEIN 39"/>
    <property type="match status" value="1"/>
</dbReference>
<feature type="region of interest" description="Disordered" evidence="6">
    <location>
        <begin position="735"/>
        <end position="762"/>
    </location>
</feature>
<dbReference type="EMBL" id="KV425912">
    <property type="protein sequence ID" value="KZV99187.1"/>
    <property type="molecule type" value="Genomic_DNA"/>
</dbReference>
<dbReference type="STRING" id="1314781.A0A165MFD3"/>
<feature type="compositionally biased region" description="Low complexity" evidence="6">
    <location>
        <begin position="749"/>
        <end position="762"/>
    </location>
</feature>
<evidence type="ECO:0000313" key="9">
    <source>
        <dbReference type="Proteomes" id="UP000077266"/>
    </source>
</evidence>
<evidence type="ECO:0000256" key="2">
    <source>
        <dbReference type="ARBA" id="ARBA00022723"/>
    </source>
</evidence>
<evidence type="ECO:0000256" key="3">
    <source>
        <dbReference type="ARBA" id="ARBA00022771"/>
    </source>
</evidence>
<dbReference type="AlphaFoldDB" id="A0A165MFD3"/>
<dbReference type="Pfam" id="PF05699">
    <property type="entry name" value="Dimer_Tnp_hAT"/>
    <property type="match status" value="1"/>
</dbReference>
<evidence type="ECO:0000313" key="8">
    <source>
        <dbReference type="EMBL" id="KZV99187.1"/>
    </source>
</evidence>
<gene>
    <name evidence="8" type="ORF">EXIGLDRAFT_831738</name>
</gene>
<evidence type="ECO:0000256" key="4">
    <source>
        <dbReference type="ARBA" id="ARBA00022833"/>
    </source>
</evidence>
<feature type="compositionally biased region" description="Acidic residues" evidence="6">
    <location>
        <begin position="735"/>
        <end position="748"/>
    </location>
</feature>
<feature type="domain" description="HAT C-terminal dimerisation" evidence="7">
    <location>
        <begin position="595"/>
        <end position="668"/>
    </location>
</feature>
<dbReference type="InParanoid" id="A0A165MFD3"/>
<keyword evidence="5" id="KW-0539">Nucleus</keyword>
<dbReference type="InterPro" id="IPR012337">
    <property type="entry name" value="RNaseH-like_sf"/>
</dbReference>
<evidence type="ECO:0000256" key="1">
    <source>
        <dbReference type="ARBA" id="ARBA00004123"/>
    </source>
</evidence>